<name>A0A5Q0BBV9_9GAMM</name>
<dbReference type="EMBL" id="CP044205">
    <property type="protein sequence ID" value="QFY41260.1"/>
    <property type="molecule type" value="Genomic_DNA"/>
</dbReference>
<dbReference type="RefSeq" id="WP_153247237.1">
    <property type="nucleotide sequence ID" value="NZ_CP044205.1"/>
</dbReference>
<protein>
    <submittedName>
        <fullName evidence="1">Uncharacterized protein</fullName>
    </submittedName>
</protein>
<dbReference type="KEGG" id="mmob:F6R98_00395"/>
<accession>A0A5Q0BBV9</accession>
<reference evidence="1 2" key="1">
    <citation type="submission" date="2019-09" db="EMBL/GenBank/DDBJ databases">
        <title>Ecophysiology of the spiral-shaped methanotroph Methylospira mobilis as revealed by the complete genome sequence.</title>
        <authorList>
            <person name="Oshkin I.Y."/>
            <person name="Dedysh S.N."/>
            <person name="Miroshnikov K."/>
            <person name="Danilova O.V."/>
            <person name="Hakobyan A."/>
            <person name="Liesack W."/>
        </authorList>
    </citation>
    <scope>NUCLEOTIDE SEQUENCE [LARGE SCALE GENOMIC DNA]</scope>
    <source>
        <strain evidence="1 2">Shm1</strain>
    </source>
</reference>
<evidence type="ECO:0000313" key="1">
    <source>
        <dbReference type="EMBL" id="QFY41260.1"/>
    </source>
</evidence>
<gene>
    <name evidence="1" type="ORF">F6R98_00395</name>
</gene>
<organism evidence="1 2">
    <name type="scientific">Candidatus Methylospira mobilis</name>
    <dbReference type="NCBI Taxonomy" id="1808979"/>
    <lineage>
        <taxon>Bacteria</taxon>
        <taxon>Pseudomonadati</taxon>
        <taxon>Pseudomonadota</taxon>
        <taxon>Gammaproteobacteria</taxon>
        <taxon>Methylococcales</taxon>
        <taxon>Methylococcaceae</taxon>
        <taxon>Candidatus Methylospira</taxon>
    </lineage>
</organism>
<dbReference type="Proteomes" id="UP000325755">
    <property type="component" value="Chromosome"/>
</dbReference>
<proteinExistence type="predicted"/>
<dbReference type="OrthoDB" id="9968084at2"/>
<keyword evidence="2" id="KW-1185">Reference proteome</keyword>
<evidence type="ECO:0000313" key="2">
    <source>
        <dbReference type="Proteomes" id="UP000325755"/>
    </source>
</evidence>
<dbReference type="AlphaFoldDB" id="A0A5Q0BBV9"/>
<sequence length="120" mass="13510">MRTVPPRLDEIFAPDKLRANWSQSAAPVADTPVSNPLSRNIHSQYLEVKRLIAENFENASILSAMLEQISQQIDRLYSLDSALPCLADEDADGRKNLIMMLETLEESVWALEVANRGKTR</sequence>
<dbReference type="InParanoid" id="A0A5Q0BBV9"/>